<dbReference type="Proteomes" id="UP000053558">
    <property type="component" value="Unassembled WGS sequence"/>
</dbReference>
<dbReference type="AlphaFoldDB" id="R7SCQ7"/>
<evidence type="ECO:0000313" key="3">
    <source>
        <dbReference type="Proteomes" id="UP000053558"/>
    </source>
</evidence>
<evidence type="ECO:0000256" key="1">
    <source>
        <dbReference type="SAM" id="MobiDB-lite"/>
    </source>
</evidence>
<feature type="region of interest" description="Disordered" evidence="1">
    <location>
        <begin position="52"/>
        <end position="110"/>
    </location>
</feature>
<organism evidence="2 3">
    <name type="scientific">Coniophora puteana (strain RWD-64-598)</name>
    <name type="common">Brown rot fungus</name>
    <dbReference type="NCBI Taxonomy" id="741705"/>
    <lineage>
        <taxon>Eukaryota</taxon>
        <taxon>Fungi</taxon>
        <taxon>Dikarya</taxon>
        <taxon>Basidiomycota</taxon>
        <taxon>Agaricomycotina</taxon>
        <taxon>Agaricomycetes</taxon>
        <taxon>Agaricomycetidae</taxon>
        <taxon>Boletales</taxon>
        <taxon>Coniophorineae</taxon>
        <taxon>Coniophoraceae</taxon>
        <taxon>Coniophora</taxon>
    </lineage>
</organism>
<evidence type="ECO:0000313" key="2">
    <source>
        <dbReference type="EMBL" id="EIW73951.1"/>
    </source>
</evidence>
<reference evidence="3" key="1">
    <citation type="journal article" date="2012" name="Science">
        <title>The Paleozoic origin of enzymatic lignin decomposition reconstructed from 31 fungal genomes.</title>
        <authorList>
            <person name="Floudas D."/>
            <person name="Binder M."/>
            <person name="Riley R."/>
            <person name="Barry K."/>
            <person name="Blanchette R.A."/>
            <person name="Henrissat B."/>
            <person name="Martinez A.T."/>
            <person name="Otillar R."/>
            <person name="Spatafora J.W."/>
            <person name="Yadav J.S."/>
            <person name="Aerts A."/>
            <person name="Benoit I."/>
            <person name="Boyd A."/>
            <person name="Carlson A."/>
            <person name="Copeland A."/>
            <person name="Coutinho P.M."/>
            <person name="de Vries R.P."/>
            <person name="Ferreira P."/>
            <person name="Findley K."/>
            <person name="Foster B."/>
            <person name="Gaskell J."/>
            <person name="Glotzer D."/>
            <person name="Gorecki P."/>
            <person name="Heitman J."/>
            <person name="Hesse C."/>
            <person name="Hori C."/>
            <person name="Igarashi K."/>
            <person name="Jurgens J.A."/>
            <person name="Kallen N."/>
            <person name="Kersten P."/>
            <person name="Kohler A."/>
            <person name="Kuees U."/>
            <person name="Kumar T.K.A."/>
            <person name="Kuo A."/>
            <person name="LaButti K."/>
            <person name="Larrondo L.F."/>
            <person name="Lindquist E."/>
            <person name="Ling A."/>
            <person name="Lombard V."/>
            <person name="Lucas S."/>
            <person name="Lundell T."/>
            <person name="Martin R."/>
            <person name="McLaughlin D.J."/>
            <person name="Morgenstern I."/>
            <person name="Morin E."/>
            <person name="Murat C."/>
            <person name="Nagy L.G."/>
            <person name="Nolan M."/>
            <person name="Ohm R.A."/>
            <person name="Patyshakuliyeva A."/>
            <person name="Rokas A."/>
            <person name="Ruiz-Duenas F.J."/>
            <person name="Sabat G."/>
            <person name="Salamov A."/>
            <person name="Samejima M."/>
            <person name="Schmutz J."/>
            <person name="Slot J.C."/>
            <person name="St John F."/>
            <person name="Stenlid J."/>
            <person name="Sun H."/>
            <person name="Sun S."/>
            <person name="Syed K."/>
            <person name="Tsang A."/>
            <person name="Wiebenga A."/>
            <person name="Young D."/>
            <person name="Pisabarro A."/>
            <person name="Eastwood D.C."/>
            <person name="Martin F."/>
            <person name="Cullen D."/>
            <person name="Grigoriev I.V."/>
            <person name="Hibbett D.S."/>
        </authorList>
    </citation>
    <scope>NUCLEOTIDE SEQUENCE [LARGE SCALE GENOMIC DNA]</scope>
    <source>
        <strain evidence="3">RWD-64-598 SS2</strain>
    </source>
</reference>
<dbReference type="KEGG" id="cput:CONPUDRAFT_160549"/>
<dbReference type="GeneID" id="19204316"/>
<proteinExistence type="predicted"/>
<feature type="compositionally biased region" description="Basic and acidic residues" evidence="1">
    <location>
        <begin position="89"/>
        <end position="99"/>
    </location>
</feature>
<name>R7SCQ7_CONPW</name>
<accession>R7SCQ7</accession>
<protein>
    <submittedName>
        <fullName evidence="2">Uncharacterized protein</fullName>
    </submittedName>
</protein>
<keyword evidence="3" id="KW-1185">Reference proteome</keyword>
<feature type="compositionally biased region" description="Basic and acidic residues" evidence="1">
    <location>
        <begin position="64"/>
        <end position="81"/>
    </location>
</feature>
<dbReference type="EMBL" id="JH711598">
    <property type="protein sequence ID" value="EIW73951.1"/>
    <property type="molecule type" value="Genomic_DNA"/>
</dbReference>
<sequence>MSLDNGPSSTRARAPSISSWLWTSANDFAVGSGSALLGCLPALHRVMPAAAAAVGPRSSLKRNVPGDHKHITEGPGAREEGGTGEGEDLERTRAGEENGKGITPSLHSPLSGTVFLRLQPVAFTREIPPSPAEFT</sequence>
<dbReference type="RefSeq" id="XP_007775881.1">
    <property type="nucleotide sequence ID" value="XM_007777691.1"/>
</dbReference>
<gene>
    <name evidence="2" type="ORF">CONPUDRAFT_160549</name>
</gene>